<sequence length="92" mass="11036">MWKKISGSILIFGRRFWEFSRPSTERNGGPIRPDQLAGEESRQKFIRIDQKLTNIDQKTHIQRYFPKNVDKTPLEAWPAWKKAERSFLLVRY</sequence>
<accession>A0A915HNC8</accession>
<dbReference type="WBParaSite" id="nRc.2.0.1.t02995-RA">
    <property type="protein sequence ID" value="nRc.2.0.1.t02995-RA"/>
    <property type="gene ID" value="nRc.2.0.1.g02995"/>
</dbReference>
<dbReference type="AlphaFoldDB" id="A0A915HNC8"/>
<name>A0A915HNC8_ROMCU</name>
<evidence type="ECO:0000313" key="1">
    <source>
        <dbReference type="Proteomes" id="UP000887565"/>
    </source>
</evidence>
<protein>
    <submittedName>
        <fullName evidence="2">Uncharacterized protein</fullName>
    </submittedName>
</protein>
<keyword evidence="1" id="KW-1185">Reference proteome</keyword>
<proteinExistence type="predicted"/>
<evidence type="ECO:0000313" key="2">
    <source>
        <dbReference type="WBParaSite" id="nRc.2.0.1.t02995-RA"/>
    </source>
</evidence>
<organism evidence="1 2">
    <name type="scientific">Romanomermis culicivorax</name>
    <name type="common">Nematode worm</name>
    <dbReference type="NCBI Taxonomy" id="13658"/>
    <lineage>
        <taxon>Eukaryota</taxon>
        <taxon>Metazoa</taxon>
        <taxon>Ecdysozoa</taxon>
        <taxon>Nematoda</taxon>
        <taxon>Enoplea</taxon>
        <taxon>Dorylaimia</taxon>
        <taxon>Mermithida</taxon>
        <taxon>Mermithoidea</taxon>
        <taxon>Mermithidae</taxon>
        <taxon>Romanomermis</taxon>
    </lineage>
</organism>
<reference evidence="2" key="1">
    <citation type="submission" date="2022-11" db="UniProtKB">
        <authorList>
            <consortium name="WormBaseParasite"/>
        </authorList>
    </citation>
    <scope>IDENTIFICATION</scope>
</reference>
<dbReference type="Proteomes" id="UP000887565">
    <property type="component" value="Unplaced"/>
</dbReference>